<protein>
    <submittedName>
        <fullName evidence="2">Lactoylglutathione lyase-like lyase</fullName>
        <ecNumber evidence="2">4.4.1.5</ecNumber>
    </submittedName>
</protein>
<dbReference type="STRING" id="571915.CMUST_11375"/>
<reference evidence="3" key="2">
    <citation type="submission" date="2015-05" db="EMBL/GenBank/DDBJ databases">
        <title>Complete genome sequence of Corynebacterium mustelae DSM 45274, isolated from various tissues of a male ferret with lethal sepsis.</title>
        <authorList>
            <person name="Ruckert C."/>
            <person name="Albersmeier A."/>
            <person name="Winkler A."/>
            <person name="Tauch A."/>
        </authorList>
    </citation>
    <scope>NUCLEOTIDE SEQUENCE [LARGE SCALE GENOMIC DNA]</scope>
    <source>
        <strain evidence="3">DSM 45274</strain>
    </source>
</reference>
<dbReference type="KEGG" id="cmv:CMUST_11375"/>
<feature type="domain" description="VOC" evidence="1">
    <location>
        <begin position="2"/>
        <end position="136"/>
    </location>
</feature>
<accession>A0A0G3H409</accession>
<evidence type="ECO:0000313" key="2">
    <source>
        <dbReference type="EMBL" id="AKK06588.1"/>
    </source>
</evidence>
<dbReference type="RefSeq" id="WP_047262592.1">
    <property type="nucleotide sequence ID" value="NZ_CP011542.1"/>
</dbReference>
<dbReference type="InterPro" id="IPR004360">
    <property type="entry name" value="Glyas_Fos-R_dOase_dom"/>
</dbReference>
<reference evidence="2 3" key="1">
    <citation type="journal article" date="2015" name="Genome Announc.">
        <title>Complete Genome Sequence of the Type Strain Corynebacterium mustelae DSM 45274, Isolated from Various Tissues of a Male Ferret with Lethal Sepsis.</title>
        <authorList>
            <person name="Ruckert C."/>
            <person name="Eimer J."/>
            <person name="Winkler A."/>
            <person name="Tauch A."/>
        </authorList>
    </citation>
    <scope>NUCLEOTIDE SEQUENCE [LARGE SCALE GENOMIC DNA]</scope>
    <source>
        <strain evidence="2 3">DSM 45274</strain>
    </source>
</reference>
<dbReference type="Gene3D" id="3.10.180.10">
    <property type="entry name" value="2,3-Dihydroxybiphenyl 1,2-Dioxygenase, domain 1"/>
    <property type="match status" value="1"/>
</dbReference>
<dbReference type="Proteomes" id="UP000035199">
    <property type="component" value="Chromosome"/>
</dbReference>
<dbReference type="GO" id="GO:0004462">
    <property type="term" value="F:lactoylglutathione lyase activity"/>
    <property type="evidence" value="ECO:0007669"/>
    <property type="project" value="UniProtKB-EC"/>
</dbReference>
<gene>
    <name evidence="2" type="ORF">CMUST_11375</name>
</gene>
<dbReference type="InterPro" id="IPR037523">
    <property type="entry name" value="VOC_core"/>
</dbReference>
<dbReference type="PANTHER" id="PTHR36113">
    <property type="entry name" value="LYASE, PUTATIVE-RELATED-RELATED"/>
    <property type="match status" value="1"/>
</dbReference>
<dbReference type="PATRIC" id="fig|571915.4.peg.2432"/>
<sequence length="136" mass="15402">MKIEHLAVYVSDLEAVREFFVTYFGARTNDMYHNPVTNFRSYFLSFDDAQGENSTPSNARLELMQRPDVTETTNGGDRLGYHHMAISVGSKEAVDKLTQRLHTDGYEVLSGPRTTGDGYYESSVRVIEDILIEITI</sequence>
<name>A0A0G3H409_9CORY</name>
<dbReference type="SUPFAM" id="SSF54593">
    <property type="entry name" value="Glyoxalase/Bleomycin resistance protein/Dihydroxybiphenyl dioxygenase"/>
    <property type="match status" value="1"/>
</dbReference>
<dbReference type="PROSITE" id="PS51819">
    <property type="entry name" value="VOC"/>
    <property type="match status" value="1"/>
</dbReference>
<dbReference type="InterPro" id="IPR029068">
    <property type="entry name" value="Glyas_Bleomycin-R_OHBP_Dase"/>
</dbReference>
<dbReference type="Pfam" id="PF00903">
    <property type="entry name" value="Glyoxalase"/>
    <property type="match status" value="1"/>
</dbReference>
<keyword evidence="2" id="KW-0456">Lyase</keyword>
<dbReference type="OrthoDB" id="9798430at2"/>
<dbReference type="AlphaFoldDB" id="A0A0G3H409"/>
<evidence type="ECO:0000313" key="3">
    <source>
        <dbReference type="Proteomes" id="UP000035199"/>
    </source>
</evidence>
<organism evidence="2 3">
    <name type="scientific">Corynebacterium mustelae</name>
    <dbReference type="NCBI Taxonomy" id="571915"/>
    <lineage>
        <taxon>Bacteria</taxon>
        <taxon>Bacillati</taxon>
        <taxon>Actinomycetota</taxon>
        <taxon>Actinomycetes</taxon>
        <taxon>Mycobacteriales</taxon>
        <taxon>Corynebacteriaceae</taxon>
        <taxon>Corynebacterium</taxon>
    </lineage>
</organism>
<dbReference type="InterPro" id="IPR051332">
    <property type="entry name" value="Fosfomycin_Res_Enzymes"/>
</dbReference>
<dbReference type="EMBL" id="CP011542">
    <property type="protein sequence ID" value="AKK06588.1"/>
    <property type="molecule type" value="Genomic_DNA"/>
</dbReference>
<proteinExistence type="predicted"/>
<dbReference type="EC" id="4.4.1.5" evidence="2"/>
<keyword evidence="3" id="KW-1185">Reference proteome</keyword>
<evidence type="ECO:0000259" key="1">
    <source>
        <dbReference type="PROSITE" id="PS51819"/>
    </source>
</evidence>
<dbReference type="PANTHER" id="PTHR36113:SF1">
    <property type="entry name" value="GLYOXALASE_BLEOMYCIN RESISTANCE PROTEIN_DIOXYGENASE"/>
    <property type="match status" value="1"/>
</dbReference>